<proteinExistence type="predicted"/>
<gene>
    <name evidence="1" type="ORF">PILCRDRAFT_813458</name>
</gene>
<sequence>MTEALKSSATAPREETIEPLPNGRMLMIFVWIGFDFDLERLSNACRSGPKSLYSDH</sequence>
<reference evidence="2" key="2">
    <citation type="submission" date="2015-01" db="EMBL/GenBank/DDBJ databases">
        <title>Evolutionary Origins and Diversification of the Mycorrhizal Mutualists.</title>
        <authorList>
            <consortium name="DOE Joint Genome Institute"/>
            <consortium name="Mycorrhizal Genomics Consortium"/>
            <person name="Kohler A."/>
            <person name="Kuo A."/>
            <person name="Nagy L.G."/>
            <person name="Floudas D."/>
            <person name="Copeland A."/>
            <person name="Barry K.W."/>
            <person name="Cichocki N."/>
            <person name="Veneault-Fourrey C."/>
            <person name="LaButti K."/>
            <person name="Lindquist E.A."/>
            <person name="Lipzen A."/>
            <person name="Lundell T."/>
            <person name="Morin E."/>
            <person name="Murat C."/>
            <person name="Riley R."/>
            <person name="Ohm R."/>
            <person name="Sun H."/>
            <person name="Tunlid A."/>
            <person name="Henrissat B."/>
            <person name="Grigoriev I.V."/>
            <person name="Hibbett D.S."/>
            <person name="Martin F."/>
        </authorList>
    </citation>
    <scope>NUCLEOTIDE SEQUENCE [LARGE SCALE GENOMIC DNA]</scope>
    <source>
        <strain evidence="2">F 1598</strain>
    </source>
</reference>
<name>A0A0C3GFW0_PILCF</name>
<protein>
    <submittedName>
        <fullName evidence="1">Uncharacterized protein</fullName>
    </submittedName>
</protein>
<evidence type="ECO:0000313" key="2">
    <source>
        <dbReference type="Proteomes" id="UP000054166"/>
    </source>
</evidence>
<dbReference type="InParanoid" id="A0A0C3GFW0"/>
<reference evidence="1 2" key="1">
    <citation type="submission" date="2014-04" db="EMBL/GenBank/DDBJ databases">
        <authorList>
            <consortium name="DOE Joint Genome Institute"/>
            <person name="Kuo A."/>
            <person name="Tarkka M."/>
            <person name="Buscot F."/>
            <person name="Kohler A."/>
            <person name="Nagy L.G."/>
            <person name="Floudas D."/>
            <person name="Copeland A."/>
            <person name="Barry K.W."/>
            <person name="Cichocki N."/>
            <person name="Veneault-Fourrey C."/>
            <person name="LaButti K."/>
            <person name="Lindquist E.A."/>
            <person name="Lipzen A."/>
            <person name="Lundell T."/>
            <person name="Morin E."/>
            <person name="Murat C."/>
            <person name="Sun H."/>
            <person name="Tunlid A."/>
            <person name="Henrissat B."/>
            <person name="Grigoriev I.V."/>
            <person name="Hibbett D.S."/>
            <person name="Martin F."/>
            <person name="Nordberg H.P."/>
            <person name="Cantor M.N."/>
            <person name="Hua S.X."/>
        </authorList>
    </citation>
    <scope>NUCLEOTIDE SEQUENCE [LARGE SCALE GENOMIC DNA]</scope>
    <source>
        <strain evidence="1 2">F 1598</strain>
    </source>
</reference>
<keyword evidence="2" id="KW-1185">Reference proteome</keyword>
<organism evidence="1 2">
    <name type="scientific">Piloderma croceum (strain F 1598)</name>
    <dbReference type="NCBI Taxonomy" id="765440"/>
    <lineage>
        <taxon>Eukaryota</taxon>
        <taxon>Fungi</taxon>
        <taxon>Dikarya</taxon>
        <taxon>Basidiomycota</taxon>
        <taxon>Agaricomycotina</taxon>
        <taxon>Agaricomycetes</taxon>
        <taxon>Agaricomycetidae</taxon>
        <taxon>Atheliales</taxon>
        <taxon>Atheliaceae</taxon>
        <taxon>Piloderma</taxon>
    </lineage>
</organism>
<dbReference type="Proteomes" id="UP000054166">
    <property type="component" value="Unassembled WGS sequence"/>
</dbReference>
<dbReference type="EMBL" id="KN832975">
    <property type="protein sequence ID" value="KIM89526.1"/>
    <property type="molecule type" value="Genomic_DNA"/>
</dbReference>
<dbReference type="HOGENOM" id="CLU_3014973_0_0_1"/>
<dbReference type="AlphaFoldDB" id="A0A0C3GFW0"/>
<accession>A0A0C3GFW0</accession>
<evidence type="ECO:0000313" key="1">
    <source>
        <dbReference type="EMBL" id="KIM89526.1"/>
    </source>
</evidence>